<evidence type="ECO:0000256" key="1">
    <source>
        <dbReference type="SAM" id="Phobius"/>
    </source>
</evidence>
<dbReference type="InterPro" id="IPR052560">
    <property type="entry name" value="RdDP_mobile_element"/>
</dbReference>
<dbReference type="SUPFAM" id="SSF56219">
    <property type="entry name" value="DNase I-like"/>
    <property type="match status" value="1"/>
</dbReference>
<dbReference type="InterPro" id="IPR005135">
    <property type="entry name" value="Endo/exonuclease/phosphatase"/>
</dbReference>
<sequence length="314" mass="35628">MLFKLVTQNSLLCGDFNAFHPAWGSILAPHRGNQIYDTINSLGLCLLNDGSPTHVGRLSSTNSAIDLYFCSPDLACKLSRNTLCEAHGSDHFPITIKTNFPNLTHLISNPGSIQNMPIHFNFNKTDWELFSLHIQNSFSSLPNDPNLLISYTAFTNIIDNVAKSTIPSSRPDKKSFPSTPPWWNSTCNNSVKNRSSLFRIFCRTGSMSDFLSYSNACFLTTRTLKNEKRNSWKRFCSNLKSFYSIQNLWFTARHFKNCVIPPPCDQITMIGSRVSALKLRHVMSLTNIKFSLVILLQFVSIMFLLIISIYQNYN</sequence>
<organism evidence="3">
    <name type="scientific">Sipha flava</name>
    <name type="common">yellow sugarcane aphid</name>
    <dbReference type="NCBI Taxonomy" id="143950"/>
    <lineage>
        <taxon>Eukaryota</taxon>
        <taxon>Metazoa</taxon>
        <taxon>Ecdysozoa</taxon>
        <taxon>Arthropoda</taxon>
        <taxon>Hexapoda</taxon>
        <taxon>Insecta</taxon>
        <taxon>Pterygota</taxon>
        <taxon>Neoptera</taxon>
        <taxon>Paraneoptera</taxon>
        <taxon>Hemiptera</taxon>
        <taxon>Sternorrhyncha</taxon>
        <taxon>Aphidomorpha</taxon>
        <taxon>Aphidoidea</taxon>
        <taxon>Aphididae</taxon>
        <taxon>Sipha</taxon>
    </lineage>
</organism>
<feature type="domain" description="Endonuclease/exonuclease/phosphatase" evidence="2">
    <location>
        <begin position="8"/>
        <end position="94"/>
    </location>
</feature>
<dbReference type="OrthoDB" id="10051347at2759"/>
<name>A0A2S2Q9W9_9HEMI</name>
<dbReference type="EMBL" id="GGMS01005324">
    <property type="protein sequence ID" value="MBY74527.1"/>
    <property type="molecule type" value="Transcribed_RNA"/>
</dbReference>
<accession>A0A2S2Q9W9</accession>
<evidence type="ECO:0000313" key="3">
    <source>
        <dbReference type="EMBL" id="MBY74527.1"/>
    </source>
</evidence>
<protein>
    <recommendedName>
        <fullName evidence="2">Endonuclease/exonuclease/phosphatase domain-containing protein</fullName>
    </recommendedName>
</protein>
<proteinExistence type="predicted"/>
<feature type="transmembrane region" description="Helical" evidence="1">
    <location>
        <begin position="290"/>
        <end position="310"/>
    </location>
</feature>
<evidence type="ECO:0000259" key="2">
    <source>
        <dbReference type="Pfam" id="PF14529"/>
    </source>
</evidence>
<keyword evidence="1" id="KW-1133">Transmembrane helix</keyword>
<dbReference type="Pfam" id="PF14529">
    <property type="entry name" value="Exo_endo_phos_2"/>
    <property type="match status" value="1"/>
</dbReference>
<dbReference type="GO" id="GO:0003824">
    <property type="term" value="F:catalytic activity"/>
    <property type="evidence" value="ECO:0007669"/>
    <property type="project" value="InterPro"/>
</dbReference>
<reference evidence="3" key="1">
    <citation type="submission" date="2018-04" db="EMBL/GenBank/DDBJ databases">
        <title>Transcriptome assembly of Sipha flava.</title>
        <authorList>
            <person name="Scully E.D."/>
            <person name="Geib S.M."/>
            <person name="Palmer N.A."/>
            <person name="Koch K."/>
            <person name="Bradshaw J."/>
            <person name="Heng-Moss T."/>
            <person name="Sarath G."/>
        </authorList>
    </citation>
    <scope>NUCLEOTIDE SEQUENCE</scope>
</reference>
<gene>
    <name evidence="3" type="ORF">g.135108</name>
</gene>
<keyword evidence="1" id="KW-0812">Transmembrane</keyword>
<dbReference type="Gene3D" id="3.60.10.10">
    <property type="entry name" value="Endonuclease/exonuclease/phosphatase"/>
    <property type="match status" value="1"/>
</dbReference>
<keyword evidence="1" id="KW-0472">Membrane</keyword>
<dbReference type="PANTHER" id="PTHR36688:SF2">
    <property type="entry name" value="ENDONUCLEASE_EXONUCLEASE_PHOSPHATASE DOMAIN-CONTAINING PROTEIN"/>
    <property type="match status" value="1"/>
</dbReference>
<dbReference type="PANTHER" id="PTHR36688">
    <property type="entry name" value="ENDO/EXONUCLEASE/PHOSPHATASE DOMAIN-CONTAINING PROTEIN"/>
    <property type="match status" value="1"/>
</dbReference>
<dbReference type="AlphaFoldDB" id="A0A2S2Q9W9"/>
<dbReference type="InterPro" id="IPR036691">
    <property type="entry name" value="Endo/exonu/phosph_ase_sf"/>
</dbReference>